<dbReference type="NCBIfam" id="TIGR00675">
    <property type="entry name" value="dcm"/>
    <property type="match status" value="1"/>
</dbReference>
<organism evidence="5 6">
    <name type="scientific">Dunaliella salina</name>
    <name type="common">Green alga</name>
    <name type="synonym">Protococcus salinus</name>
    <dbReference type="NCBI Taxonomy" id="3046"/>
    <lineage>
        <taxon>Eukaryota</taxon>
        <taxon>Viridiplantae</taxon>
        <taxon>Chlorophyta</taxon>
        <taxon>core chlorophytes</taxon>
        <taxon>Chlorophyceae</taxon>
        <taxon>CS clade</taxon>
        <taxon>Chlamydomonadales</taxon>
        <taxon>Dunaliellaceae</taxon>
        <taxon>Dunaliella</taxon>
    </lineage>
</organism>
<dbReference type="InterPro" id="IPR018117">
    <property type="entry name" value="C5_DNA_meth_AS"/>
</dbReference>
<dbReference type="InterPro" id="IPR001525">
    <property type="entry name" value="C5_MeTfrase"/>
</dbReference>
<dbReference type="SUPFAM" id="SSF53335">
    <property type="entry name" value="S-adenosyl-L-methionine-dependent methyltransferases"/>
    <property type="match status" value="1"/>
</dbReference>
<evidence type="ECO:0000313" key="5">
    <source>
        <dbReference type="EMBL" id="KAF5829758.1"/>
    </source>
</evidence>
<dbReference type="PROSITE" id="PS00094">
    <property type="entry name" value="C5_MTASE_1"/>
    <property type="match status" value="1"/>
</dbReference>
<dbReference type="Pfam" id="PF00145">
    <property type="entry name" value="DNA_methylase"/>
    <property type="match status" value="1"/>
</dbReference>
<dbReference type="GO" id="GO:0008168">
    <property type="term" value="F:methyltransferase activity"/>
    <property type="evidence" value="ECO:0007669"/>
    <property type="project" value="UniProtKB-KW"/>
</dbReference>
<dbReference type="InterPro" id="IPR029063">
    <property type="entry name" value="SAM-dependent_MTases_sf"/>
</dbReference>
<keyword evidence="3 4" id="KW-0949">S-adenosyl-L-methionine</keyword>
<dbReference type="PANTHER" id="PTHR46098">
    <property type="entry name" value="TRNA (CYTOSINE(38)-C(5))-METHYLTRANSFERASE"/>
    <property type="match status" value="1"/>
</dbReference>
<comment type="caution">
    <text evidence="5">The sequence shown here is derived from an EMBL/GenBank/DDBJ whole genome shotgun (WGS) entry which is preliminary data.</text>
</comment>
<protein>
    <submittedName>
        <fullName evidence="5">S-adenosyl-L-methionine-dependent methyltransferase</fullName>
    </submittedName>
</protein>
<comment type="similarity">
    <text evidence="4">Belongs to the class I-like SAM-binding methyltransferase superfamily. C5-methyltransferase family.</text>
</comment>
<dbReference type="Gene3D" id="3.40.50.150">
    <property type="entry name" value="Vaccinia Virus protein VP39"/>
    <property type="match status" value="1"/>
</dbReference>
<keyword evidence="1 4" id="KW-0489">Methyltransferase</keyword>
<dbReference type="PANTHER" id="PTHR46098:SF1">
    <property type="entry name" value="TRNA (CYTOSINE(38)-C(5))-METHYLTRANSFERASE"/>
    <property type="match status" value="1"/>
</dbReference>
<sequence length="327" mass="38020">MSIMRYLSLFSGIGGFEVAIHQVFGDKAECVGYSEIDKHAIAEYESHYPNHVNLGDITKLKKNDIDSLDKIDLIVGGFPCSDLSSANDQNRKGLNGQKSGLFWIMCNVIMWARTQNPNLQIIIENNASMAHKWRDMITNKLCIVLKQTLYCNFFDSSQWVMQRRRRYYWTLKQIPEYYGTRKQSMNDVLVPINEAKQYKLKANAIMFLNSSPPHLHGYKGEIISIKGSCYKKKSVEYPTRLSNFGYSTTLDDYVKCLVTRYQSCFLLDYRLCSREHMFIPRYLAKSEFNRLFGYPENYVYTNRNSVYARLYGMTVVPPVVKHILLNL</sequence>
<evidence type="ECO:0000256" key="2">
    <source>
        <dbReference type="ARBA" id="ARBA00022679"/>
    </source>
</evidence>
<keyword evidence="2 4" id="KW-0808">Transferase</keyword>
<dbReference type="EMBL" id="MU070117">
    <property type="protein sequence ID" value="KAF5829758.1"/>
    <property type="molecule type" value="Genomic_DNA"/>
</dbReference>
<reference evidence="5" key="1">
    <citation type="submission" date="2017-08" db="EMBL/GenBank/DDBJ databases">
        <authorList>
            <person name="Polle J.E."/>
            <person name="Barry K."/>
            <person name="Cushman J."/>
            <person name="Schmutz J."/>
            <person name="Tran D."/>
            <person name="Hathwaick L.T."/>
            <person name="Yim W.C."/>
            <person name="Jenkins J."/>
            <person name="Mckie-Krisberg Z.M."/>
            <person name="Prochnik S."/>
            <person name="Lindquist E."/>
            <person name="Dockter R.B."/>
            <person name="Adam C."/>
            <person name="Molina H."/>
            <person name="Bunkerborg J."/>
            <person name="Jin E."/>
            <person name="Buchheim M."/>
            <person name="Magnuson J."/>
        </authorList>
    </citation>
    <scope>NUCLEOTIDE SEQUENCE</scope>
    <source>
        <strain evidence="5">CCAP 19/18</strain>
    </source>
</reference>
<name>A0ABQ7G581_DUNSA</name>
<evidence type="ECO:0000256" key="3">
    <source>
        <dbReference type="ARBA" id="ARBA00022691"/>
    </source>
</evidence>
<dbReference type="InterPro" id="IPR050750">
    <property type="entry name" value="C5-MTase"/>
</dbReference>
<accession>A0ABQ7G581</accession>
<feature type="active site" evidence="4">
    <location>
        <position position="80"/>
    </location>
</feature>
<evidence type="ECO:0000313" key="6">
    <source>
        <dbReference type="Proteomes" id="UP000815325"/>
    </source>
</evidence>
<gene>
    <name evidence="5" type="ORF">DUNSADRAFT_15540</name>
</gene>
<evidence type="ECO:0000256" key="1">
    <source>
        <dbReference type="ARBA" id="ARBA00022603"/>
    </source>
</evidence>
<dbReference type="Proteomes" id="UP000815325">
    <property type="component" value="Unassembled WGS sequence"/>
</dbReference>
<dbReference type="PROSITE" id="PS51679">
    <property type="entry name" value="SAM_MT_C5"/>
    <property type="match status" value="1"/>
</dbReference>
<proteinExistence type="inferred from homology"/>
<dbReference type="GO" id="GO:0032259">
    <property type="term" value="P:methylation"/>
    <property type="evidence" value="ECO:0007669"/>
    <property type="project" value="UniProtKB-KW"/>
</dbReference>
<evidence type="ECO:0000256" key="4">
    <source>
        <dbReference type="PROSITE-ProRule" id="PRU01016"/>
    </source>
</evidence>
<keyword evidence="6" id="KW-1185">Reference proteome</keyword>